<dbReference type="AlphaFoldDB" id="A0A815EJE9"/>
<keyword evidence="4" id="KW-1185">Reference proteome</keyword>
<organism evidence="1 3">
    <name type="scientific">Rotaria sordida</name>
    <dbReference type="NCBI Taxonomy" id="392033"/>
    <lineage>
        <taxon>Eukaryota</taxon>
        <taxon>Metazoa</taxon>
        <taxon>Spiralia</taxon>
        <taxon>Gnathifera</taxon>
        <taxon>Rotifera</taxon>
        <taxon>Eurotatoria</taxon>
        <taxon>Bdelloidea</taxon>
        <taxon>Philodinida</taxon>
        <taxon>Philodinidae</taxon>
        <taxon>Rotaria</taxon>
    </lineage>
</organism>
<sequence length="509" mass="59395">MNVQYQQDYVPNTLNSMNMDRCSYLPCFPFVRSTNNATRSLLLANVPIVSLSIQDLYRRYALNQDGPFISSVMAHEIHSYFYNLSENYFQQFKERLKVNVAILDFNLYRFQKILERYQSLQHLFDSYLTLVNRNNENYEVKNLDFHELRIGLEFFLQIDVDVFYMKTCMFRGAMPQSFDEGLFCKADYPLIRYSFLPCCQPQCPLCQRSNVIASSSSSSSSSSSNTAPTSYVVEFNTYHSHRFQNGYTTILNCPATCQTKNIIYTVTCCCGNYEYIGSTSSNLSETIESIRETSNRFISETLLCASSSSSIHDIIVNNNQDDFVSLDVNEKFRLYQHFIHCPQAIQLFLHQNLQYHAIIPIIIEQALINDRNYSTETTIQLDNSMEIWFQHLPIPPNGYRFCKRQHQQQYKFFKSLEKKIETNQKLYTPVDIYHVSIIAVLPEQCSTLLRQVIACLFSTHAETKLNRFNLCMMNIEHRFGPPHHSLWCQNIVRPTDEQIENSIRTVVCQ</sequence>
<dbReference type="Proteomes" id="UP000663870">
    <property type="component" value="Unassembled WGS sequence"/>
</dbReference>
<dbReference type="EMBL" id="CAJNOL010004113">
    <property type="protein sequence ID" value="CAF1581281.1"/>
    <property type="molecule type" value="Genomic_DNA"/>
</dbReference>
<evidence type="ECO:0000313" key="2">
    <source>
        <dbReference type="EMBL" id="CAF1581281.1"/>
    </source>
</evidence>
<comment type="caution">
    <text evidence="1">The sequence shown here is derived from an EMBL/GenBank/DDBJ whole genome shotgun (WGS) entry which is preliminary data.</text>
</comment>
<dbReference type="Proteomes" id="UP000663854">
    <property type="component" value="Unassembled WGS sequence"/>
</dbReference>
<proteinExistence type="predicted"/>
<dbReference type="EMBL" id="CAJNOH010002807">
    <property type="protein sequence ID" value="CAF1311191.1"/>
    <property type="molecule type" value="Genomic_DNA"/>
</dbReference>
<accession>A0A815EJE9</accession>
<gene>
    <name evidence="2" type="ORF">JXQ802_LOCUS46250</name>
    <name evidence="1" type="ORF">PYM288_LOCUS30422</name>
</gene>
<evidence type="ECO:0000313" key="1">
    <source>
        <dbReference type="EMBL" id="CAF1311191.1"/>
    </source>
</evidence>
<protein>
    <submittedName>
        <fullName evidence="1">Uncharacterized protein</fullName>
    </submittedName>
</protein>
<evidence type="ECO:0000313" key="4">
    <source>
        <dbReference type="Proteomes" id="UP000663870"/>
    </source>
</evidence>
<evidence type="ECO:0000313" key="3">
    <source>
        <dbReference type="Proteomes" id="UP000663854"/>
    </source>
</evidence>
<reference evidence="1" key="1">
    <citation type="submission" date="2021-02" db="EMBL/GenBank/DDBJ databases">
        <authorList>
            <person name="Nowell W R."/>
        </authorList>
    </citation>
    <scope>NUCLEOTIDE SEQUENCE</scope>
</reference>
<name>A0A815EJE9_9BILA</name>